<protein>
    <submittedName>
        <fullName evidence="1">Uncharacterized protein</fullName>
    </submittedName>
</protein>
<keyword evidence="2" id="KW-1185">Reference proteome</keyword>
<dbReference type="Proteomes" id="UP000070589">
    <property type="component" value="Unassembled WGS sequence"/>
</dbReference>
<dbReference type="AlphaFoldDB" id="A0A133U5H2"/>
<dbReference type="EMBL" id="LHXL01000037">
    <property type="protein sequence ID" value="KXA89437.1"/>
    <property type="molecule type" value="Genomic_DNA"/>
</dbReference>
<name>A0A133U5H2_9EURY</name>
<evidence type="ECO:0000313" key="2">
    <source>
        <dbReference type="Proteomes" id="UP000070589"/>
    </source>
</evidence>
<evidence type="ECO:0000313" key="1">
    <source>
        <dbReference type="EMBL" id="KXA89437.1"/>
    </source>
</evidence>
<comment type="caution">
    <text evidence="1">The sequence shown here is derived from an EMBL/GenBank/DDBJ whole genome shotgun (WGS) entry which is preliminary data.</text>
</comment>
<organism evidence="1 2">
    <name type="scientific">candidate division MSBL1 archaeon SCGC-AAA259D14</name>
    <dbReference type="NCBI Taxonomy" id="1698261"/>
    <lineage>
        <taxon>Archaea</taxon>
        <taxon>Methanobacteriati</taxon>
        <taxon>Methanobacteriota</taxon>
        <taxon>candidate division MSBL1</taxon>
    </lineage>
</organism>
<reference evidence="1 2" key="1">
    <citation type="journal article" date="2016" name="Sci. Rep.">
        <title>Metabolic traits of an uncultured archaeal lineage -MSBL1- from brine pools of the Red Sea.</title>
        <authorList>
            <person name="Mwirichia R."/>
            <person name="Alam I."/>
            <person name="Rashid M."/>
            <person name="Vinu M."/>
            <person name="Ba-Alawi W."/>
            <person name="Anthony Kamau A."/>
            <person name="Kamanda Ngugi D."/>
            <person name="Goker M."/>
            <person name="Klenk H.P."/>
            <person name="Bajic V."/>
            <person name="Stingl U."/>
        </authorList>
    </citation>
    <scope>NUCLEOTIDE SEQUENCE [LARGE SCALE GENOMIC DNA]</scope>
    <source>
        <strain evidence="1">SCGC-AAA259D14</strain>
    </source>
</reference>
<proteinExistence type="predicted"/>
<sequence length="79" mass="8889">MRISVTKDKIARTTATTTKLRNTLRIFKRSMAGLEMVYRIEDVMAKNPIAIVAARWREKPRISMKKAAAPVVTIASEKG</sequence>
<gene>
    <name evidence="1" type="ORF">AKJ62_03130</name>
</gene>
<accession>A0A133U5H2</accession>